<reference evidence="2" key="3">
    <citation type="journal article" date="2018" name="Mol. Plant Microbe Interact.">
        <title>Genome sequence resources for the wheat stripe rust pathogen (Puccinia striiformis f. sp. tritici) and the barley stripe rust pathogen (Puccinia striiformis f. sp. hordei).</title>
        <authorList>
            <person name="Xia C."/>
            <person name="Wang M."/>
            <person name="Yin C."/>
            <person name="Cornejo O.E."/>
            <person name="Hulbert S.H."/>
            <person name="Chen X."/>
        </authorList>
    </citation>
    <scope>NUCLEOTIDE SEQUENCE [LARGE SCALE GENOMIC DNA]</scope>
    <source>
        <strain evidence="2">93TX-2</strain>
    </source>
</reference>
<sequence>MRKILADCVEQTKNMFEGDEMYSVYAVQQERLDERTKETVVTQLTETCSETMKVLSNWAFPFFDLITCGTDEMD</sequence>
<evidence type="ECO:0000313" key="2">
    <source>
        <dbReference type="Proteomes" id="UP000238274"/>
    </source>
</evidence>
<organism evidence="1 2">
    <name type="scientific">Puccinia striiformis</name>
    <dbReference type="NCBI Taxonomy" id="27350"/>
    <lineage>
        <taxon>Eukaryota</taxon>
        <taxon>Fungi</taxon>
        <taxon>Dikarya</taxon>
        <taxon>Basidiomycota</taxon>
        <taxon>Pucciniomycotina</taxon>
        <taxon>Pucciniomycetes</taxon>
        <taxon>Pucciniales</taxon>
        <taxon>Pucciniaceae</taxon>
        <taxon>Puccinia</taxon>
    </lineage>
</organism>
<gene>
    <name evidence="1" type="ORF">PSHT_08645</name>
</gene>
<dbReference type="AlphaFoldDB" id="A0A2S4VMY2"/>
<keyword evidence="2" id="KW-1185">Reference proteome</keyword>
<reference evidence="2" key="2">
    <citation type="journal article" date="2018" name="BMC Genomics">
        <title>Genomic insights into host adaptation between the wheat stripe rust pathogen (Puccinia striiformis f. sp. tritici) and the barley stripe rust pathogen (Puccinia striiformis f. sp. hordei).</title>
        <authorList>
            <person name="Xia C."/>
            <person name="Wang M."/>
            <person name="Yin C."/>
            <person name="Cornejo O.E."/>
            <person name="Hulbert S.H."/>
            <person name="Chen X."/>
        </authorList>
    </citation>
    <scope>NUCLEOTIDE SEQUENCE [LARGE SCALE GENOMIC DNA]</scope>
    <source>
        <strain evidence="2">93TX-2</strain>
    </source>
</reference>
<dbReference type="OrthoDB" id="2187549at2759"/>
<dbReference type="Proteomes" id="UP000238274">
    <property type="component" value="Unassembled WGS sequence"/>
</dbReference>
<dbReference type="VEuPathDB" id="FungiDB:PSHT_08645"/>
<comment type="caution">
    <text evidence="1">The sequence shown here is derived from an EMBL/GenBank/DDBJ whole genome shotgun (WGS) entry which is preliminary data.</text>
</comment>
<proteinExistence type="predicted"/>
<name>A0A2S4VMY2_9BASI</name>
<reference evidence="1 2" key="1">
    <citation type="submission" date="2017-12" db="EMBL/GenBank/DDBJ databases">
        <title>Gene loss provides genomic basis for host adaptation in cereal stripe rust fungi.</title>
        <authorList>
            <person name="Xia C."/>
        </authorList>
    </citation>
    <scope>NUCLEOTIDE SEQUENCE [LARGE SCALE GENOMIC DNA]</scope>
    <source>
        <strain evidence="1 2">93TX-2</strain>
    </source>
</reference>
<accession>A0A2S4VMY2</accession>
<dbReference type="EMBL" id="PKSM01000116">
    <property type="protein sequence ID" value="POW10740.1"/>
    <property type="molecule type" value="Genomic_DNA"/>
</dbReference>
<protein>
    <submittedName>
        <fullName evidence="1">Uncharacterized protein</fullName>
    </submittedName>
</protein>
<evidence type="ECO:0000313" key="1">
    <source>
        <dbReference type="EMBL" id="POW10740.1"/>
    </source>
</evidence>